<evidence type="ECO:0000313" key="1">
    <source>
        <dbReference type="EMBL" id="ALW84475.1"/>
    </source>
</evidence>
<reference evidence="1 2" key="1">
    <citation type="submission" date="2015-12" db="EMBL/GenBank/DDBJ databases">
        <authorList>
            <person name="Shamseldin A."/>
            <person name="Moawad H."/>
            <person name="Abd El-Rahim W.M."/>
            <person name="Sadowsky M.J."/>
        </authorList>
    </citation>
    <scope>NUCLEOTIDE SEQUENCE [LARGE SCALE GENOMIC DNA]</scope>
    <source>
        <strain evidence="1 2">DG5B</strain>
    </source>
</reference>
<gene>
    <name evidence="1" type="ORF">AUC43_04880</name>
</gene>
<evidence type="ECO:0008006" key="3">
    <source>
        <dbReference type="Google" id="ProtNLM"/>
    </source>
</evidence>
<dbReference type="Gene3D" id="2.170.130.10">
    <property type="entry name" value="TonB-dependent receptor, plug domain"/>
    <property type="match status" value="1"/>
</dbReference>
<dbReference type="KEGG" id="hyg:AUC43_04880"/>
<accession>A0A0U4BD23</accession>
<sequence>MSVSFVGYETQELPLTDSNHARTVTLRPSAVLDQEVVAASRVEENIGQVPVTVEKLNLRQVELINTADLVAGLGRFKGIDISSSSLLTSSFSTWGFNSSRSERVIQLADYMDTQVPSLSSNFGNLLGMPVLDVASVEIVLPRPRLAPRPVDASRTPPSTRA</sequence>
<organism evidence="1 2">
    <name type="scientific">Hymenobacter sedentarius</name>
    <dbReference type="NCBI Taxonomy" id="1411621"/>
    <lineage>
        <taxon>Bacteria</taxon>
        <taxon>Pseudomonadati</taxon>
        <taxon>Bacteroidota</taxon>
        <taxon>Cytophagia</taxon>
        <taxon>Cytophagales</taxon>
        <taxon>Hymenobacteraceae</taxon>
        <taxon>Hymenobacter</taxon>
    </lineage>
</organism>
<protein>
    <recommendedName>
        <fullName evidence="3">TonB-dependent receptor plug domain-containing protein</fullName>
    </recommendedName>
</protein>
<dbReference type="STRING" id="1411621.AUC43_04880"/>
<proteinExistence type="predicted"/>
<dbReference type="AlphaFoldDB" id="A0A0U4BD23"/>
<dbReference type="InterPro" id="IPR037066">
    <property type="entry name" value="Plug_dom_sf"/>
</dbReference>
<dbReference type="SUPFAM" id="SSF56935">
    <property type="entry name" value="Porins"/>
    <property type="match status" value="1"/>
</dbReference>
<dbReference type="Proteomes" id="UP000059542">
    <property type="component" value="Chromosome"/>
</dbReference>
<name>A0A0U4BD23_9BACT</name>
<evidence type="ECO:0000313" key="2">
    <source>
        <dbReference type="Proteomes" id="UP000059542"/>
    </source>
</evidence>
<keyword evidence="2" id="KW-1185">Reference proteome</keyword>
<dbReference type="EMBL" id="CP013909">
    <property type="protein sequence ID" value="ALW84475.1"/>
    <property type="molecule type" value="Genomic_DNA"/>
</dbReference>